<feature type="compositionally biased region" description="Polar residues" evidence="1">
    <location>
        <begin position="328"/>
        <end position="338"/>
    </location>
</feature>
<proteinExistence type="predicted"/>
<evidence type="ECO:0000313" key="3">
    <source>
        <dbReference type="Proteomes" id="UP000232323"/>
    </source>
</evidence>
<evidence type="ECO:0000313" key="2">
    <source>
        <dbReference type="EMBL" id="GAX75286.1"/>
    </source>
</evidence>
<keyword evidence="3" id="KW-1185">Reference proteome</keyword>
<accession>A0A250WWY1</accession>
<reference evidence="2 3" key="1">
    <citation type="submission" date="2017-08" db="EMBL/GenBank/DDBJ databases">
        <title>Acidophilic green algal genome provides insights into adaptation to an acidic environment.</title>
        <authorList>
            <person name="Hirooka S."/>
            <person name="Hirose Y."/>
            <person name="Kanesaki Y."/>
            <person name="Higuchi S."/>
            <person name="Fujiwara T."/>
            <person name="Onuma R."/>
            <person name="Era A."/>
            <person name="Ohbayashi R."/>
            <person name="Uzuka A."/>
            <person name="Nozaki H."/>
            <person name="Yoshikawa H."/>
            <person name="Miyagishima S.Y."/>
        </authorList>
    </citation>
    <scope>NUCLEOTIDE SEQUENCE [LARGE SCALE GENOMIC DNA]</scope>
    <source>
        <strain evidence="2 3">NIES-2499</strain>
    </source>
</reference>
<feature type="compositionally biased region" description="Basic and acidic residues" evidence="1">
    <location>
        <begin position="120"/>
        <end position="129"/>
    </location>
</feature>
<sequence>MQCLSVLRVIACGRAARPGCARCARHHGALKYEVWARPHYSPTSPTHNMHSEGSINRPGTTLSQLNDEVPQAGGPVTDPTYKGRLVSRRQVTTSTKKSKGVTPDDIPSVAQRKQSFATGSDRERLPPGMHPDRFQKLLLRSRHLSVWASRRPGALNAVRRLPRRLRIRLKKLVLGRILPVLSPRPFLMYTCNTEQQLAHFFGLPSDGSSMEVGRHEYLDLQDAEGELGYRECIFSSSSISTSLRAELQHTAEDDLKSGPSAAVMKDVGVPDHAGGLLQSRGRLVMNEGLVLTELSAGTVTDNIVRSIDFDDSVLLPEELTKNAGRSPPSESAGSWQVPSSPPSEPAGPWQVPSSPPSEPAGPWQVPAIRFVNHWGRQYGTPILGSRLIRPGLLSSDGVNGSGAQRLVQPDGGIPVMTPWKRCKLRHRAKTSNTEGKGLQLHGNQYDLMSHATAKEWFPLRPLVIIRPK</sequence>
<feature type="region of interest" description="Disordered" evidence="1">
    <location>
        <begin position="89"/>
        <end position="129"/>
    </location>
</feature>
<dbReference type="EMBL" id="BEGY01000011">
    <property type="protein sequence ID" value="GAX75286.1"/>
    <property type="molecule type" value="Genomic_DNA"/>
</dbReference>
<gene>
    <name evidence="2" type="ORF">CEUSTIGMA_g2731.t1</name>
</gene>
<comment type="caution">
    <text evidence="2">The sequence shown here is derived from an EMBL/GenBank/DDBJ whole genome shotgun (WGS) entry which is preliminary data.</text>
</comment>
<organism evidence="2 3">
    <name type="scientific">Chlamydomonas eustigma</name>
    <dbReference type="NCBI Taxonomy" id="1157962"/>
    <lineage>
        <taxon>Eukaryota</taxon>
        <taxon>Viridiplantae</taxon>
        <taxon>Chlorophyta</taxon>
        <taxon>core chlorophytes</taxon>
        <taxon>Chlorophyceae</taxon>
        <taxon>CS clade</taxon>
        <taxon>Chlamydomonadales</taxon>
        <taxon>Chlamydomonadaceae</taxon>
        <taxon>Chlamydomonas</taxon>
    </lineage>
</organism>
<dbReference type="Proteomes" id="UP000232323">
    <property type="component" value="Unassembled WGS sequence"/>
</dbReference>
<feature type="region of interest" description="Disordered" evidence="1">
    <location>
        <begin position="320"/>
        <end position="360"/>
    </location>
</feature>
<name>A0A250WWY1_9CHLO</name>
<dbReference type="AlphaFoldDB" id="A0A250WWY1"/>
<evidence type="ECO:0000256" key="1">
    <source>
        <dbReference type="SAM" id="MobiDB-lite"/>
    </source>
</evidence>
<protein>
    <submittedName>
        <fullName evidence="2">Uncharacterized protein</fullName>
    </submittedName>
</protein>